<name>A0A1A9UMC3_GLOAU</name>
<evidence type="ECO:0000313" key="3">
    <source>
        <dbReference type="Proteomes" id="UP000078200"/>
    </source>
</evidence>
<keyword evidence="1" id="KW-0732">Signal</keyword>
<dbReference type="AlphaFoldDB" id="A0A1A9UMC3"/>
<dbReference type="VEuPathDB" id="VectorBase:GAUT009252"/>
<keyword evidence="3" id="KW-1185">Reference proteome</keyword>
<accession>A0A1A9UMC3</accession>
<reference evidence="2" key="1">
    <citation type="submission" date="2020-05" db="UniProtKB">
        <authorList>
            <consortium name="EnsemblMetazoa"/>
        </authorList>
    </citation>
    <scope>IDENTIFICATION</scope>
    <source>
        <strain evidence="2">TTRI</strain>
    </source>
</reference>
<evidence type="ECO:0000313" key="2">
    <source>
        <dbReference type="EnsemblMetazoa" id="GAUT009252-PA"/>
    </source>
</evidence>
<sequence length="143" mass="16679">MHSLTLLMLLIVMMLMHLFHSDYIDIDLSNGNVFEPTINYSLKDFVQWSFENSLNLTELVSEDGTPPIGSGRVKNILSLEYCSYIGVYVIEVYYCWTPKHKPKDAPSISSEMSRIHCSEYLILNMLIRCFQQSKIFKRRTRLC</sequence>
<evidence type="ECO:0000256" key="1">
    <source>
        <dbReference type="SAM" id="SignalP"/>
    </source>
</evidence>
<dbReference type="EnsemblMetazoa" id="GAUT009252-RA">
    <property type="protein sequence ID" value="GAUT009252-PA"/>
    <property type="gene ID" value="GAUT009252"/>
</dbReference>
<proteinExistence type="predicted"/>
<organism evidence="2 3">
    <name type="scientific">Glossina austeni</name>
    <name type="common">Savannah tsetse fly</name>
    <dbReference type="NCBI Taxonomy" id="7395"/>
    <lineage>
        <taxon>Eukaryota</taxon>
        <taxon>Metazoa</taxon>
        <taxon>Ecdysozoa</taxon>
        <taxon>Arthropoda</taxon>
        <taxon>Hexapoda</taxon>
        <taxon>Insecta</taxon>
        <taxon>Pterygota</taxon>
        <taxon>Neoptera</taxon>
        <taxon>Endopterygota</taxon>
        <taxon>Diptera</taxon>
        <taxon>Brachycera</taxon>
        <taxon>Muscomorpha</taxon>
        <taxon>Hippoboscoidea</taxon>
        <taxon>Glossinidae</taxon>
        <taxon>Glossina</taxon>
    </lineage>
</organism>
<feature type="signal peptide" evidence="1">
    <location>
        <begin position="1"/>
        <end position="21"/>
    </location>
</feature>
<feature type="chain" id="PRO_5008398676" evidence="1">
    <location>
        <begin position="22"/>
        <end position="143"/>
    </location>
</feature>
<protein>
    <submittedName>
        <fullName evidence="2">Uncharacterized protein</fullName>
    </submittedName>
</protein>
<dbReference type="Proteomes" id="UP000078200">
    <property type="component" value="Unassembled WGS sequence"/>
</dbReference>